<dbReference type="RefSeq" id="WP_025353368.1">
    <property type="nucleotide sequence ID" value="NZ_CP006850.1"/>
</dbReference>
<accession>W5TSF1</accession>
<proteinExistence type="predicted"/>
<dbReference type="Proteomes" id="UP000019150">
    <property type="component" value="Chromosome"/>
</dbReference>
<keyword evidence="2" id="KW-1185">Reference proteome</keyword>
<name>W5TSF1_9NOCA</name>
<sequence length="106" mass="11758">MPRRKPASATPLRVVAPEERESQLTKPLTLLEAVESGDILDIMLAQRRIIAESLMSAADNTRPQYSNELNKLNKLINEEQARRSTEAADASVVAHLEVEAWDGTGY</sequence>
<dbReference type="OrthoDB" id="4774696at2"/>
<dbReference type="KEGG" id="nno:NONO_c73380"/>
<dbReference type="HOGENOM" id="CLU_2220432_0_0_11"/>
<dbReference type="STRING" id="1415166.NONO_c73380"/>
<dbReference type="PATRIC" id="fig|1415166.3.peg.7529"/>
<dbReference type="AlphaFoldDB" id="W5TSF1"/>
<dbReference type="EMBL" id="CP006850">
    <property type="protein sequence ID" value="AHH22094.1"/>
    <property type="molecule type" value="Genomic_DNA"/>
</dbReference>
<reference evidence="1 2" key="1">
    <citation type="journal article" date="2014" name="Appl. Environ. Microbiol.">
        <title>Insights into the Microbial Degradation of Rubber and Gutta-Percha by Analysis of the Complete Genome of Nocardia nova SH22a.</title>
        <authorList>
            <person name="Luo Q."/>
            <person name="Hiessl S."/>
            <person name="Poehlein A."/>
            <person name="Daniel R."/>
            <person name="Steinbuchel A."/>
        </authorList>
    </citation>
    <scope>NUCLEOTIDE SEQUENCE [LARGE SCALE GENOMIC DNA]</scope>
    <source>
        <strain evidence="1">SH22a</strain>
    </source>
</reference>
<gene>
    <name evidence="1" type="ORF">NONO_c73380</name>
</gene>
<evidence type="ECO:0000313" key="2">
    <source>
        <dbReference type="Proteomes" id="UP000019150"/>
    </source>
</evidence>
<organism evidence="1 2">
    <name type="scientific">Nocardia nova SH22a</name>
    <dbReference type="NCBI Taxonomy" id="1415166"/>
    <lineage>
        <taxon>Bacteria</taxon>
        <taxon>Bacillati</taxon>
        <taxon>Actinomycetota</taxon>
        <taxon>Actinomycetes</taxon>
        <taxon>Mycobacteriales</taxon>
        <taxon>Nocardiaceae</taxon>
        <taxon>Nocardia</taxon>
    </lineage>
</organism>
<evidence type="ECO:0000313" key="1">
    <source>
        <dbReference type="EMBL" id="AHH22094.1"/>
    </source>
</evidence>
<protein>
    <submittedName>
        <fullName evidence="1">Uncharacterized protein</fullName>
    </submittedName>
</protein>